<dbReference type="STRING" id="1255658.FM114_01840"/>
<dbReference type="Proteomes" id="UP000188342">
    <property type="component" value="Unassembled WGS sequence"/>
</dbReference>
<gene>
    <name evidence="4" type="ORF">FM114_01840</name>
</gene>
<accession>A0A1R4IH75</accession>
<evidence type="ECO:0000313" key="5">
    <source>
        <dbReference type="Proteomes" id="UP000188342"/>
    </source>
</evidence>
<feature type="compositionally biased region" description="Polar residues" evidence="2">
    <location>
        <begin position="172"/>
        <end position="183"/>
    </location>
</feature>
<dbReference type="PANTHER" id="PTHR46268">
    <property type="entry name" value="STRESS RESPONSE PROTEIN NHAX"/>
    <property type="match status" value="1"/>
</dbReference>
<organism evidence="4 5">
    <name type="scientific">Luteococcus japonicus LSP_Lj1</name>
    <dbReference type="NCBI Taxonomy" id="1255658"/>
    <lineage>
        <taxon>Bacteria</taxon>
        <taxon>Bacillati</taxon>
        <taxon>Actinomycetota</taxon>
        <taxon>Actinomycetes</taxon>
        <taxon>Propionibacteriales</taxon>
        <taxon>Propionibacteriaceae</taxon>
        <taxon>Luteococcus</taxon>
    </lineage>
</organism>
<protein>
    <submittedName>
        <fullName evidence="4">Universal stress protein UspA and related nucleotide-binding proteins</fullName>
    </submittedName>
</protein>
<dbReference type="Pfam" id="PF00582">
    <property type="entry name" value="Usp"/>
    <property type="match status" value="1"/>
</dbReference>
<dbReference type="Gene3D" id="3.40.50.620">
    <property type="entry name" value="HUPs"/>
    <property type="match status" value="1"/>
</dbReference>
<evidence type="ECO:0000256" key="2">
    <source>
        <dbReference type="SAM" id="MobiDB-lite"/>
    </source>
</evidence>
<name>A0A1R4IH75_9ACTN</name>
<dbReference type="PANTHER" id="PTHR46268:SF6">
    <property type="entry name" value="UNIVERSAL STRESS PROTEIN UP12"/>
    <property type="match status" value="1"/>
</dbReference>
<dbReference type="InterPro" id="IPR014729">
    <property type="entry name" value="Rossmann-like_a/b/a_fold"/>
</dbReference>
<sequence length="183" mass="19169">MSKTVLMNDYRTIVVGTDGSDLSGPTVARAAWLAAREDAELVIVCAWSSISRRAEAKNVNALGNDPSTLGQVHGRQAATEAVQAGVQIARAHGATVKAALLVDGEPGSALLQIAGQHRADLIVVGAIQDVSIADRLLGTVATDVVKRATCEVLIVRPSMPVTELEVPEDNTDTQTTPQQVPLD</sequence>
<proteinExistence type="inferred from homology"/>
<evidence type="ECO:0000256" key="1">
    <source>
        <dbReference type="ARBA" id="ARBA00008791"/>
    </source>
</evidence>
<dbReference type="InterPro" id="IPR006015">
    <property type="entry name" value="Universal_stress_UspA"/>
</dbReference>
<dbReference type="EMBL" id="FUKQ01000007">
    <property type="protein sequence ID" value="SJN19160.1"/>
    <property type="molecule type" value="Genomic_DNA"/>
</dbReference>
<dbReference type="SUPFAM" id="SSF52402">
    <property type="entry name" value="Adenine nucleotide alpha hydrolases-like"/>
    <property type="match status" value="1"/>
</dbReference>
<reference evidence="4 5" key="1">
    <citation type="submission" date="2017-02" db="EMBL/GenBank/DDBJ databases">
        <authorList>
            <person name="Peterson S.W."/>
        </authorList>
    </citation>
    <scope>NUCLEOTIDE SEQUENCE [LARGE SCALE GENOMIC DNA]</scope>
    <source>
        <strain evidence="4 5">LSP_Lj1</strain>
    </source>
</reference>
<feature type="domain" description="UspA" evidence="3">
    <location>
        <begin position="10"/>
        <end position="156"/>
    </location>
</feature>
<dbReference type="CDD" id="cd00293">
    <property type="entry name" value="USP-like"/>
    <property type="match status" value="1"/>
</dbReference>
<comment type="similarity">
    <text evidence="1">Belongs to the universal stress protein A family.</text>
</comment>
<dbReference type="InterPro" id="IPR006016">
    <property type="entry name" value="UspA"/>
</dbReference>
<keyword evidence="5" id="KW-1185">Reference proteome</keyword>
<dbReference type="RefSeq" id="WP_256762496.1">
    <property type="nucleotide sequence ID" value="NZ_FUKQ01000007.1"/>
</dbReference>
<evidence type="ECO:0000259" key="3">
    <source>
        <dbReference type="Pfam" id="PF00582"/>
    </source>
</evidence>
<feature type="region of interest" description="Disordered" evidence="2">
    <location>
        <begin position="163"/>
        <end position="183"/>
    </location>
</feature>
<dbReference type="PRINTS" id="PR01438">
    <property type="entry name" value="UNVRSLSTRESS"/>
</dbReference>
<dbReference type="AlphaFoldDB" id="A0A1R4IH75"/>
<evidence type="ECO:0000313" key="4">
    <source>
        <dbReference type="EMBL" id="SJN19160.1"/>
    </source>
</evidence>